<dbReference type="NCBIfam" id="TIGR02451">
    <property type="entry name" value="anti_sig_ChrR"/>
    <property type="match status" value="1"/>
</dbReference>
<dbReference type="Gene3D" id="1.10.10.1320">
    <property type="entry name" value="Anti-sigma factor, zinc-finger domain"/>
    <property type="match status" value="1"/>
</dbReference>
<reference evidence="2 3" key="1">
    <citation type="submission" date="2017-07" db="EMBL/GenBank/DDBJ databases">
        <title>Draft Genome Sequences of Select Purple Nonsulfur Bacteria.</title>
        <authorList>
            <person name="Lasarre B."/>
            <person name="Mckinlay J.B."/>
        </authorList>
    </citation>
    <scope>NUCLEOTIDE SEQUENCE [LARGE SCALE GENOMIC DNA]</scope>
    <source>
        <strain evidence="2 3">DSM 11290</strain>
    </source>
</reference>
<dbReference type="OrthoDB" id="2988517at2"/>
<accession>A0A327JS33</accession>
<organism evidence="2 3">
    <name type="scientific">Rhodobium orientis</name>
    <dbReference type="NCBI Taxonomy" id="34017"/>
    <lineage>
        <taxon>Bacteria</taxon>
        <taxon>Pseudomonadati</taxon>
        <taxon>Pseudomonadota</taxon>
        <taxon>Alphaproteobacteria</taxon>
        <taxon>Hyphomicrobiales</taxon>
        <taxon>Rhodobiaceae</taxon>
        <taxon>Rhodobium</taxon>
    </lineage>
</organism>
<sequence length="219" mass="22729">MTTHHLESETILRLAGGSLDPVLALVARTHIACCPECGGALAALEDAGGVFLDDIAPEPVSATLRERALAALDTAPETPATPAQRPIALQPGTVPAPLDAMIGDDLSAVRWRSIAPGVAKHDLPTPKGSRGRLFLLKIAPGKRVPEHGHGGTELTMVLSGSYSDHLGCFGPGDVADLDADLEHRPHVDPGAPCISVVASETPVRFKGLIGRLLQPVLGI</sequence>
<dbReference type="InterPro" id="IPR041916">
    <property type="entry name" value="Anti_sigma_zinc_sf"/>
</dbReference>
<dbReference type="EMBL" id="NPEV01000010">
    <property type="protein sequence ID" value="RAI28356.1"/>
    <property type="molecule type" value="Genomic_DNA"/>
</dbReference>
<dbReference type="InterPro" id="IPR014710">
    <property type="entry name" value="RmlC-like_jellyroll"/>
</dbReference>
<dbReference type="SUPFAM" id="SSF51182">
    <property type="entry name" value="RmlC-like cupins"/>
    <property type="match status" value="1"/>
</dbReference>
<dbReference type="Pfam" id="PF12973">
    <property type="entry name" value="Cupin_7"/>
    <property type="match status" value="1"/>
</dbReference>
<dbReference type="Proteomes" id="UP000249299">
    <property type="component" value="Unassembled WGS sequence"/>
</dbReference>
<feature type="domain" description="ChrR-like cupin" evidence="1">
    <location>
        <begin position="105"/>
        <end position="194"/>
    </location>
</feature>
<dbReference type="CDD" id="cd20301">
    <property type="entry name" value="cupin_ChrR"/>
    <property type="match status" value="1"/>
</dbReference>
<name>A0A327JS33_9HYPH</name>
<gene>
    <name evidence="2" type="ORF">CH339_06995</name>
</gene>
<dbReference type="RefSeq" id="WP_111433611.1">
    <property type="nucleotide sequence ID" value="NZ_JACIGG010000009.1"/>
</dbReference>
<comment type="caution">
    <text evidence="2">The sequence shown here is derived from an EMBL/GenBank/DDBJ whole genome shotgun (WGS) entry which is preliminary data.</text>
</comment>
<dbReference type="AlphaFoldDB" id="A0A327JS33"/>
<keyword evidence="3" id="KW-1185">Reference proteome</keyword>
<evidence type="ECO:0000259" key="1">
    <source>
        <dbReference type="Pfam" id="PF12973"/>
    </source>
</evidence>
<evidence type="ECO:0000313" key="2">
    <source>
        <dbReference type="EMBL" id="RAI28356.1"/>
    </source>
</evidence>
<dbReference type="InterPro" id="IPR012807">
    <property type="entry name" value="Anti-sigma_ChrR"/>
</dbReference>
<dbReference type="InterPro" id="IPR011051">
    <property type="entry name" value="RmlC_Cupin_sf"/>
</dbReference>
<evidence type="ECO:0000313" key="3">
    <source>
        <dbReference type="Proteomes" id="UP000249299"/>
    </source>
</evidence>
<dbReference type="Gene3D" id="2.60.120.10">
    <property type="entry name" value="Jelly Rolls"/>
    <property type="match status" value="1"/>
</dbReference>
<proteinExistence type="predicted"/>
<dbReference type="InterPro" id="IPR025979">
    <property type="entry name" value="ChrR-like_cupin_dom"/>
</dbReference>
<protein>
    <recommendedName>
        <fullName evidence="1">ChrR-like cupin domain-containing protein</fullName>
    </recommendedName>
</protein>